<dbReference type="Proteomes" id="UP001238540">
    <property type="component" value="Unassembled WGS sequence"/>
</dbReference>
<keyword evidence="3" id="KW-0255">Endonuclease</keyword>
<gene>
    <name evidence="3" type="ORF">QWZ16_05930</name>
</gene>
<evidence type="ECO:0000259" key="2">
    <source>
        <dbReference type="Pfam" id="PF03372"/>
    </source>
</evidence>
<dbReference type="NCBIfam" id="NF003840">
    <property type="entry name" value="PRK05421.1-2"/>
    <property type="match status" value="1"/>
</dbReference>
<comment type="caution">
    <text evidence="3">The sequence shown here is derived from an EMBL/GenBank/DDBJ whole genome shotgun (WGS) entry which is preliminary data.</text>
</comment>
<keyword evidence="4" id="KW-1185">Reference proteome</keyword>
<dbReference type="EMBL" id="JAUFQC010000001">
    <property type="protein sequence ID" value="MDN3609263.1"/>
    <property type="molecule type" value="Genomic_DNA"/>
</dbReference>
<protein>
    <submittedName>
        <fullName evidence="3">Endonuclease/exonuclease/phosphatase family protein</fullName>
    </submittedName>
</protein>
<dbReference type="NCBIfam" id="NF003842">
    <property type="entry name" value="PRK05421.1-4"/>
    <property type="match status" value="1"/>
</dbReference>
<feature type="region of interest" description="Disordered" evidence="1">
    <location>
        <begin position="280"/>
        <end position="301"/>
    </location>
</feature>
<dbReference type="InterPro" id="IPR036691">
    <property type="entry name" value="Endo/exonu/phosph_ase_sf"/>
</dbReference>
<dbReference type="GO" id="GO:0004519">
    <property type="term" value="F:endonuclease activity"/>
    <property type="evidence" value="ECO:0007669"/>
    <property type="project" value="UniProtKB-KW"/>
</dbReference>
<dbReference type="Pfam" id="PF03372">
    <property type="entry name" value="Exo_endo_phos"/>
    <property type="match status" value="1"/>
</dbReference>
<dbReference type="Gene3D" id="3.60.10.10">
    <property type="entry name" value="Endonuclease/exonuclease/phosphatase"/>
    <property type="match status" value="1"/>
</dbReference>
<dbReference type="NCBIfam" id="NF003841">
    <property type="entry name" value="PRK05421.1-3"/>
    <property type="match status" value="1"/>
</dbReference>
<proteinExistence type="predicted"/>
<name>A0ABT8BT44_9VIBR</name>
<organism evidence="3 4">
    <name type="scientific">Vibrio ostreicida</name>
    <dbReference type="NCBI Taxonomy" id="526588"/>
    <lineage>
        <taxon>Bacteria</taxon>
        <taxon>Pseudomonadati</taxon>
        <taxon>Pseudomonadota</taxon>
        <taxon>Gammaproteobacteria</taxon>
        <taxon>Vibrionales</taxon>
        <taxon>Vibrionaceae</taxon>
        <taxon>Vibrio</taxon>
    </lineage>
</organism>
<sequence length="301" mass="34311">MKFRILLFPIALVAIMVTAFETIFTRPESAPIVSISAHAQSSSFTCIHHDDALSIDKERQINLLVWNLYKQKKPHWQQSLGQYSMDKQLVLLQEASMTPEFKHWVIQRPWFANQVEAFKVFDVSTGVLNLAAHRPALACAFTELEPWLGLPKSALYEQYPLSNGQSLAVVNIHSVNFTFGIKEYQTQLDTLAAQLARHAGPMIVAGDFNSWSEERFDVLTRVVQKLGLKEVEYRPDRRTRFLTGLPLDHVFFRGLTLKKAETSLSDASDHNPIEVTFELTKQDIKRPNQVAGKPRQRGDHQ</sequence>
<accession>A0ABT8BT44</accession>
<evidence type="ECO:0000313" key="4">
    <source>
        <dbReference type="Proteomes" id="UP001238540"/>
    </source>
</evidence>
<evidence type="ECO:0000313" key="3">
    <source>
        <dbReference type="EMBL" id="MDN3609263.1"/>
    </source>
</evidence>
<keyword evidence="3" id="KW-0378">Hydrolase</keyword>
<feature type="domain" description="Endonuclease/exonuclease/phosphatase" evidence="2">
    <location>
        <begin position="66"/>
        <end position="270"/>
    </location>
</feature>
<keyword evidence="3" id="KW-0540">Nuclease</keyword>
<dbReference type="InterPro" id="IPR005135">
    <property type="entry name" value="Endo/exonuclease/phosphatase"/>
</dbReference>
<evidence type="ECO:0000256" key="1">
    <source>
        <dbReference type="SAM" id="MobiDB-lite"/>
    </source>
</evidence>
<reference evidence="4" key="1">
    <citation type="journal article" date="2019" name="Int. J. Syst. Evol. Microbiol.">
        <title>The Global Catalogue of Microorganisms (GCM) 10K type strain sequencing project: providing services to taxonomists for standard genome sequencing and annotation.</title>
        <authorList>
            <consortium name="The Broad Institute Genomics Platform"/>
            <consortium name="The Broad Institute Genome Sequencing Center for Infectious Disease"/>
            <person name="Wu L."/>
            <person name="Ma J."/>
        </authorList>
    </citation>
    <scope>NUCLEOTIDE SEQUENCE [LARGE SCALE GENOMIC DNA]</scope>
    <source>
        <strain evidence="4">CECT 7398</strain>
    </source>
</reference>
<dbReference type="SUPFAM" id="SSF56219">
    <property type="entry name" value="DNase I-like"/>
    <property type="match status" value="1"/>
</dbReference>